<dbReference type="NCBIfam" id="TIGR01631">
    <property type="entry name" value="Trypano_RHS"/>
    <property type="match status" value="1"/>
</dbReference>
<dbReference type="PANTHER" id="PTHR33129">
    <property type="entry name" value="PROTEIN KINASE DOMAIN-CONTAINING PROTEIN-RELATED"/>
    <property type="match status" value="1"/>
</dbReference>
<evidence type="ECO:0000313" key="4">
    <source>
        <dbReference type="EMBL" id="CCD20017.1"/>
    </source>
</evidence>
<protein>
    <submittedName>
        <fullName evidence="4">Recombination hot spot protein (RHS), putative</fullName>
    </submittedName>
</protein>
<accession>F9WR33</accession>
<evidence type="ECO:0000259" key="1">
    <source>
        <dbReference type="Pfam" id="PF07999"/>
    </source>
</evidence>
<feature type="domain" description="Retrotransposon hot spot protein N-terminal" evidence="2">
    <location>
        <begin position="201"/>
        <end position="318"/>
    </location>
</feature>
<dbReference type="EMBL" id="CAEX01004680">
    <property type="protein sequence ID" value="CCD20017.1"/>
    <property type="molecule type" value="Genomic_DNA"/>
</dbReference>
<feature type="domain" description="DUF7578" evidence="3">
    <location>
        <begin position="82"/>
        <end position="124"/>
    </location>
</feature>
<dbReference type="Pfam" id="PF24466">
    <property type="entry name" value="DUF7578"/>
    <property type="match status" value="1"/>
</dbReference>
<sequence>MLSVFRHSLRFAGVRHARVSAHVRDNQLRVYHRTLPFLCRAASGSTGWTLNSDVADVLLRGARPPEEVLLSECLERVRHRGTDIDGNVRMDVVIQRPERFIPDADLREMILSLPECQTYALVYRAVPLLRGKGITSVRRWGGADENADAKRAVRDELADERLWNTVSGLLDDAFSVAKDAEARGKIVKSKGEAAKVIPGAFESVLNARWSHVLSGVADKPLGMCVADGRPTSVWSDAEVNKTPLQLPTENVDDARGDGLELLVLTSAMGWPFTLFNTDTAADGTPFQMMDDTDVVVRRESVRVWNIVRADLDAWLVRKERLPTPFVLVGSPGIGKSFGVGSHLLYELLHYAPGKLDVVTFLVREEIYIFYLPSGGEAGRVECYDKTPGVRRIKGFWRAGKRGYMILDAKKDVDLPSRLPARSWGSIVLSSPNKKNYRVWRETNMGSRFLFINRYHAREMKAYFAWMRRTDLAAAEGNAAVRAELEESWRVMEERMHEVGHAPRYVFNYENYETRKEEAEAALNTLITGNVSYFLRVFAGSVKWKDDGTTHSFVDLVRLEDGATERCGNRPVSVAVRSKMIDQLHDIVASDPRIFNPEHYATINGIVFEILVLAALQRPASAWRLLQGTRALDSGARVQRRSVVETLALASIASEQFTFRRVGYLYNSCRPEVVTTCEPMVLYRNYHDDYPVIDGFFVVEGHTGETSGAGQQRGAPQRTVVLLQVTLAREHHTNTNKLMLLMKALRAQFTNWEDFTRNAQWEMIYFQPNKTEKMRNRQRCSIPRWMEGDAGHKDAHGFWNTKVRQYQKSVDETVLFVRALLPER</sequence>
<dbReference type="InterPro" id="IPR052980">
    <property type="entry name" value="Crinkler_effector"/>
</dbReference>
<feature type="domain" description="Retrotransposon hot spot protein,C-terminal" evidence="1">
    <location>
        <begin position="326"/>
        <end position="587"/>
    </location>
</feature>
<dbReference type="InterPro" id="IPR046836">
    <property type="entry name" value="RHS_C"/>
</dbReference>
<evidence type="ECO:0000259" key="3">
    <source>
        <dbReference type="Pfam" id="PF24466"/>
    </source>
</evidence>
<dbReference type="Pfam" id="PF20445">
    <property type="entry name" value="RHS_N"/>
    <property type="match status" value="1"/>
</dbReference>
<name>F9WR33_TRYVY</name>
<keyword evidence="5" id="KW-1185">Reference proteome</keyword>
<evidence type="ECO:0000259" key="2">
    <source>
        <dbReference type="Pfam" id="PF20445"/>
    </source>
</evidence>
<dbReference type="Proteomes" id="UP000009027">
    <property type="component" value="Unassembled WGS sequence"/>
</dbReference>
<reference evidence="4 5" key="1">
    <citation type="journal article" date="2012" name="Proc. Natl. Acad. Sci. U.S.A.">
        <title>Antigenic diversity is generated by distinct evolutionary mechanisms in African trypanosome species.</title>
        <authorList>
            <person name="Jackson A.P."/>
            <person name="Berry A."/>
            <person name="Aslett M."/>
            <person name="Allison H.C."/>
            <person name="Burton P."/>
            <person name="Vavrova-Anderson J."/>
            <person name="Brown R."/>
            <person name="Browne H."/>
            <person name="Corton N."/>
            <person name="Hauser H."/>
            <person name="Gamble J."/>
            <person name="Gilderthorp R."/>
            <person name="Marcello L."/>
            <person name="McQuillan J."/>
            <person name="Otto T.D."/>
            <person name="Quail M.A."/>
            <person name="Sanders M.J."/>
            <person name="van Tonder A."/>
            <person name="Ginger M.L."/>
            <person name="Field M.C."/>
            <person name="Barry J.D."/>
            <person name="Hertz-Fowler C."/>
            <person name="Berriman M."/>
        </authorList>
    </citation>
    <scope>NUCLEOTIDE SEQUENCE</scope>
    <source>
        <strain evidence="4 5">Y486</strain>
    </source>
</reference>
<proteinExistence type="predicted"/>
<dbReference type="PANTHER" id="PTHR33129:SF3">
    <property type="entry name" value="HOT SPOT (RHS) PROTEIN, PUTATIVE-RELATED"/>
    <property type="match status" value="1"/>
</dbReference>
<organism evidence="4 5">
    <name type="scientific">Trypanosoma vivax (strain Y486)</name>
    <dbReference type="NCBI Taxonomy" id="1055687"/>
    <lineage>
        <taxon>Eukaryota</taxon>
        <taxon>Discoba</taxon>
        <taxon>Euglenozoa</taxon>
        <taxon>Kinetoplastea</taxon>
        <taxon>Metakinetoplastina</taxon>
        <taxon>Trypanosomatida</taxon>
        <taxon>Trypanosomatidae</taxon>
        <taxon>Trypanosoma</taxon>
        <taxon>Duttonella</taxon>
    </lineage>
</organism>
<dbReference type="AlphaFoldDB" id="F9WR33"/>
<gene>
    <name evidence="4" type="ORF">TvY486_0027740</name>
</gene>
<dbReference type="InterPro" id="IPR046835">
    <property type="entry name" value="RHS_N"/>
</dbReference>
<dbReference type="VEuPathDB" id="TriTrypDB:TvY486_0027740"/>
<dbReference type="InterPro" id="IPR056000">
    <property type="entry name" value="DUF7578"/>
</dbReference>
<evidence type="ECO:0000313" key="5">
    <source>
        <dbReference type="Proteomes" id="UP000009027"/>
    </source>
</evidence>
<dbReference type="InterPro" id="IPR006518">
    <property type="entry name" value="Trypano_RHS"/>
</dbReference>
<dbReference type="Pfam" id="PF07999">
    <property type="entry name" value="RHSP"/>
    <property type="match status" value="1"/>
</dbReference>